<dbReference type="CDD" id="cd06222">
    <property type="entry name" value="RNase_H_like"/>
    <property type="match status" value="1"/>
</dbReference>
<dbReference type="GO" id="GO:0004523">
    <property type="term" value="F:RNA-DNA hybrid ribonuclease activity"/>
    <property type="evidence" value="ECO:0007669"/>
    <property type="project" value="InterPro"/>
</dbReference>
<name>A0AAE2CFJ8_9LAMI</name>
<protein>
    <recommendedName>
        <fullName evidence="1">RNase H type-1 domain-containing protein</fullName>
    </recommendedName>
</protein>
<feature type="domain" description="RNase H type-1" evidence="1">
    <location>
        <begin position="2"/>
        <end position="102"/>
    </location>
</feature>
<dbReference type="PANTHER" id="PTHR47074:SF11">
    <property type="entry name" value="REVERSE TRANSCRIPTASE-LIKE PROTEIN"/>
    <property type="match status" value="1"/>
</dbReference>
<keyword evidence="3" id="KW-1185">Reference proteome</keyword>
<dbReference type="InterPro" id="IPR044730">
    <property type="entry name" value="RNase_H-like_dom_plant"/>
</dbReference>
<evidence type="ECO:0000313" key="3">
    <source>
        <dbReference type="Proteomes" id="UP001293254"/>
    </source>
</evidence>
<reference evidence="2" key="1">
    <citation type="submission" date="2020-06" db="EMBL/GenBank/DDBJ databases">
        <authorList>
            <person name="Li T."/>
            <person name="Hu X."/>
            <person name="Zhang T."/>
            <person name="Song X."/>
            <person name="Zhang H."/>
            <person name="Dai N."/>
            <person name="Sheng W."/>
            <person name="Hou X."/>
            <person name="Wei L."/>
        </authorList>
    </citation>
    <scope>NUCLEOTIDE SEQUENCE</scope>
    <source>
        <strain evidence="2">3651</strain>
        <tissue evidence="2">Leaf</tissue>
    </source>
</reference>
<dbReference type="Gene3D" id="3.30.420.10">
    <property type="entry name" value="Ribonuclease H-like superfamily/Ribonuclease H"/>
    <property type="match status" value="1"/>
</dbReference>
<dbReference type="PANTHER" id="PTHR47074">
    <property type="entry name" value="BNAC02G40300D PROTEIN"/>
    <property type="match status" value="1"/>
</dbReference>
<dbReference type="GO" id="GO:0003676">
    <property type="term" value="F:nucleic acid binding"/>
    <property type="evidence" value="ECO:0007669"/>
    <property type="project" value="InterPro"/>
</dbReference>
<accession>A0AAE2CFJ8</accession>
<proteinExistence type="predicted"/>
<comment type="caution">
    <text evidence="2">The sequence shown here is derived from an EMBL/GenBank/DDBJ whole genome shotgun (WGS) entry which is preliminary data.</text>
</comment>
<evidence type="ECO:0000313" key="2">
    <source>
        <dbReference type="EMBL" id="KAK4420230.1"/>
    </source>
</evidence>
<dbReference type="AlphaFoldDB" id="A0AAE2CFJ8"/>
<sequence length="108" mass="11927">MGVVARNSNTIQTSRSKLFLFLSSPEQAKILAMKDGIEQAIQCSWNYVIIESDCCQKVNSTSTDKSLLGNLVHDTRLLSGVFVSCKFTFVRRSSNCEAHTIAIPALEI</sequence>
<organism evidence="2 3">
    <name type="scientific">Sesamum alatum</name>
    <dbReference type="NCBI Taxonomy" id="300844"/>
    <lineage>
        <taxon>Eukaryota</taxon>
        <taxon>Viridiplantae</taxon>
        <taxon>Streptophyta</taxon>
        <taxon>Embryophyta</taxon>
        <taxon>Tracheophyta</taxon>
        <taxon>Spermatophyta</taxon>
        <taxon>Magnoliopsida</taxon>
        <taxon>eudicotyledons</taxon>
        <taxon>Gunneridae</taxon>
        <taxon>Pentapetalae</taxon>
        <taxon>asterids</taxon>
        <taxon>lamiids</taxon>
        <taxon>Lamiales</taxon>
        <taxon>Pedaliaceae</taxon>
        <taxon>Sesamum</taxon>
    </lineage>
</organism>
<reference evidence="2" key="2">
    <citation type="journal article" date="2024" name="Plant">
        <title>Genomic evolution and insights into agronomic trait innovations of Sesamum species.</title>
        <authorList>
            <person name="Miao H."/>
            <person name="Wang L."/>
            <person name="Qu L."/>
            <person name="Liu H."/>
            <person name="Sun Y."/>
            <person name="Le M."/>
            <person name="Wang Q."/>
            <person name="Wei S."/>
            <person name="Zheng Y."/>
            <person name="Lin W."/>
            <person name="Duan Y."/>
            <person name="Cao H."/>
            <person name="Xiong S."/>
            <person name="Wang X."/>
            <person name="Wei L."/>
            <person name="Li C."/>
            <person name="Ma Q."/>
            <person name="Ju M."/>
            <person name="Zhao R."/>
            <person name="Li G."/>
            <person name="Mu C."/>
            <person name="Tian Q."/>
            <person name="Mei H."/>
            <person name="Zhang T."/>
            <person name="Gao T."/>
            <person name="Zhang H."/>
        </authorList>
    </citation>
    <scope>NUCLEOTIDE SEQUENCE</scope>
    <source>
        <strain evidence="2">3651</strain>
    </source>
</reference>
<dbReference type="InterPro" id="IPR036397">
    <property type="entry name" value="RNaseH_sf"/>
</dbReference>
<dbReference type="InterPro" id="IPR002156">
    <property type="entry name" value="RNaseH_domain"/>
</dbReference>
<dbReference type="Pfam" id="PF13456">
    <property type="entry name" value="RVT_3"/>
    <property type="match status" value="1"/>
</dbReference>
<dbReference type="InterPro" id="IPR052929">
    <property type="entry name" value="RNase_H-like_EbsB-rel"/>
</dbReference>
<dbReference type="Proteomes" id="UP001293254">
    <property type="component" value="Unassembled WGS sequence"/>
</dbReference>
<evidence type="ECO:0000259" key="1">
    <source>
        <dbReference type="Pfam" id="PF13456"/>
    </source>
</evidence>
<gene>
    <name evidence="2" type="ORF">Salat_2436000</name>
</gene>
<dbReference type="EMBL" id="JACGWO010000009">
    <property type="protein sequence ID" value="KAK4420230.1"/>
    <property type="molecule type" value="Genomic_DNA"/>
</dbReference>